<protein>
    <submittedName>
        <fullName evidence="6">TlpA family protein disulfide reductase</fullName>
    </submittedName>
</protein>
<dbReference type="InterPro" id="IPR036249">
    <property type="entry name" value="Thioredoxin-like_sf"/>
</dbReference>
<dbReference type="Gene3D" id="3.40.30.10">
    <property type="entry name" value="Glutaredoxin"/>
    <property type="match status" value="1"/>
</dbReference>
<comment type="subcellular location">
    <subcellularLocation>
        <location evidence="1">Cell envelope</location>
    </subcellularLocation>
</comment>
<dbReference type="GO" id="GO:0015036">
    <property type="term" value="F:disulfide oxidoreductase activity"/>
    <property type="evidence" value="ECO:0007669"/>
    <property type="project" value="UniProtKB-ARBA"/>
</dbReference>
<keyword evidence="4" id="KW-0732">Signal</keyword>
<dbReference type="PROSITE" id="PS00194">
    <property type="entry name" value="THIOREDOXIN_1"/>
    <property type="match status" value="1"/>
</dbReference>
<reference evidence="6 7" key="1">
    <citation type="submission" date="2020-08" db="EMBL/GenBank/DDBJ databases">
        <title>Dyella sp. G9 isolated from forest soil.</title>
        <authorList>
            <person name="Fu J."/>
            <person name="Qiu L."/>
        </authorList>
    </citation>
    <scope>NUCLEOTIDE SEQUENCE [LARGE SCALE GENOMIC DNA]</scope>
    <source>
        <strain evidence="6 7">G9</strain>
    </source>
</reference>
<dbReference type="InterPro" id="IPR013740">
    <property type="entry name" value="Redoxin"/>
</dbReference>
<dbReference type="EMBL" id="CP060412">
    <property type="protein sequence ID" value="QNK02432.1"/>
    <property type="molecule type" value="Genomic_DNA"/>
</dbReference>
<feature type="chain" id="PRO_5028929363" evidence="4">
    <location>
        <begin position="23"/>
        <end position="183"/>
    </location>
</feature>
<evidence type="ECO:0000256" key="1">
    <source>
        <dbReference type="ARBA" id="ARBA00004196"/>
    </source>
</evidence>
<dbReference type="GO" id="GO:0030313">
    <property type="term" value="C:cell envelope"/>
    <property type="evidence" value="ECO:0007669"/>
    <property type="project" value="UniProtKB-SubCell"/>
</dbReference>
<evidence type="ECO:0000256" key="3">
    <source>
        <dbReference type="ARBA" id="ARBA00023284"/>
    </source>
</evidence>
<evidence type="ECO:0000256" key="2">
    <source>
        <dbReference type="ARBA" id="ARBA00022748"/>
    </source>
</evidence>
<keyword evidence="2" id="KW-0201">Cytochrome c-type biogenesis</keyword>
<gene>
    <name evidence="6" type="ORF">H8F01_04615</name>
</gene>
<evidence type="ECO:0000313" key="7">
    <source>
        <dbReference type="Proteomes" id="UP000515873"/>
    </source>
</evidence>
<evidence type="ECO:0000256" key="4">
    <source>
        <dbReference type="SAM" id="SignalP"/>
    </source>
</evidence>
<evidence type="ECO:0000313" key="6">
    <source>
        <dbReference type="EMBL" id="QNK02432.1"/>
    </source>
</evidence>
<organism evidence="6 7">
    <name type="scientific">Dyella telluris</name>
    <dbReference type="NCBI Taxonomy" id="2763498"/>
    <lineage>
        <taxon>Bacteria</taxon>
        <taxon>Pseudomonadati</taxon>
        <taxon>Pseudomonadota</taxon>
        <taxon>Gammaproteobacteria</taxon>
        <taxon>Lysobacterales</taxon>
        <taxon>Rhodanobacteraceae</taxon>
        <taxon>Dyella</taxon>
    </lineage>
</organism>
<dbReference type="InterPro" id="IPR050553">
    <property type="entry name" value="Thioredoxin_ResA/DsbE_sf"/>
</dbReference>
<dbReference type="KEGG" id="dtl:H8F01_04615"/>
<sequence>MRRSIHRALAVLALSFATVCQARPGPGDIPPDYLGHARDGHDLRVSDLHGKVVIVTFWASWCGYCRKELPVLAALQKLKGTRDLQVIGVNHDDDYDKYKDLSRRWKDLDILLTYDPPDGRIGKPYKIDSLPFMVMIGRDGRIAQVFTGYDEDMLDTIMSDVDDLLAQPAPTAPANATASPPSS</sequence>
<dbReference type="PROSITE" id="PS51352">
    <property type="entry name" value="THIOREDOXIN_2"/>
    <property type="match status" value="1"/>
</dbReference>
<proteinExistence type="predicted"/>
<evidence type="ECO:0000259" key="5">
    <source>
        <dbReference type="PROSITE" id="PS51352"/>
    </source>
</evidence>
<feature type="domain" description="Thioredoxin" evidence="5">
    <location>
        <begin position="24"/>
        <end position="166"/>
    </location>
</feature>
<dbReference type="RefSeq" id="WP_187057883.1">
    <property type="nucleotide sequence ID" value="NZ_CP060412.1"/>
</dbReference>
<accession>A0A7G8Q6M4</accession>
<keyword evidence="7" id="KW-1185">Reference proteome</keyword>
<dbReference type="InterPro" id="IPR013766">
    <property type="entry name" value="Thioredoxin_domain"/>
</dbReference>
<dbReference type="AlphaFoldDB" id="A0A7G8Q6M4"/>
<dbReference type="PANTHER" id="PTHR42852:SF13">
    <property type="entry name" value="PROTEIN DIPZ"/>
    <property type="match status" value="1"/>
</dbReference>
<feature type="signal peptide" evidence="4">
    <location>
        <begin position="1"/>
        <end position="22"/>
    </location>
</feature>
<dbReference type="InterPro" id="IPR017937">
    <property type="entry name" value="Thioredoxin_CS"/>
</dbReference>
<dbReference type="GO" id="GO:0017004">
    <property type="term" value="P:cytochrome complex assembly"/>
    <property type="evidence" value="ECO:0007669"/>
    <property type="project" value="UniProtKB-KW"/>
</dbReference>
<dbReference type="Proteomes" id="UP000515873">
    <property type="component" value="Chromosome"/>
</dbReference>
<dbReference type="Pfam" id="PF08534">
    <property type="entry name" value="Redoxin"/>
    <property type="match status" value="1"/>
</dbReference>
<keyword evidence="3" id="KW-0676">Redox-active center</keyword>
<dbReference type="SUPFAM" id="SSF52833">
    <property type="entry name" value="Thioredoxin-like"/>
    <property type="match status" value="1"/>
</dbReference>
<dbReference type="CDD" id="cd02966">
    <property type="entry name" value="TlpA_like_family"/>
    <property type="match status" value="1"/>
</dbReference>
<dbReference type="PANTHER" id="PTHR42852">
    <property type="entry name" value="THIOL:DISULFIDE INTERCHANGE PROTEIN DSBE"/>
    <property type="match status" value="1"/>
</dbReference>
<name>A0A7G8Q6M4_9GAMM</name>